<evidence type="ECO:0000256" key="1">
    <source>
        <dbReference type="SAM" id="Phobius"/>
    </source>
</evidence>
<accession>A0ABW9JAG4</accession>
<feature type="domain" description="CAAX prenyl protease 2/Lysostaphin resistance protein A-like" evidence="2">
    <location>
        <begin position="162"/>
        <end position="225"/>
    </location>
</feature>
<keyword evidence="1" id="KW-1133">Transmembrane helix</keyword>
<feature type="transmembrane region" description="Helical" evidence="1">
    <location>
        <begin position="102"/>
        <end position="122"/>
    </location>
</feature>
<proteinExistence type="predicted"/>
<keyword evidence="1" id="KW-0812">Transmembrane</keyword>
<reference evidence="3 4" key="1">
    <citation type="submission" date="2024-12" db="EMBL/GenBank/DDBJ databases">
        <authorList>
            <person name="Hu S."/>
        </authorList>
    </citation>
    <scope>NUCLEOTIDE SEQUENCE [LARGE SCALE GENOMIC DNA]</scope>
    <source>
        <strain evidence="3 4">THG-T11</strain>
    </source>
</reference>
<keyword evidence="1" id="KW-0472">Membrane</keyword>
<dbReference type="InterPro" id="IPR003675">
    <property type="entry name" value="Rce1/LyrA-like_dom"/>
</dbReference>
<comment type="caution">
    <text evidence="3">The sequence shown here is derived from an EMBL/GenBank/DDBJ whole genome shotgun (WGS) entry which is preliminary data.</text>
</comment>
<gene>
    <name evidence="3" type="ORF">E6A44_014480</name>
</gene>
<dbReference type="Pfam" id="PF02517">
    <property type="entry name" value="Rce1-like"/>
    <property type="match status" value="2"/>
</dbReference>
<evidence type="ECO:0000313" key="3">
    <source>
        <dbReference type="EMBL" id="MFN0256793.1"/>
    </source>
</evidence>
<evidence type="ECO:0000313" key="4">
    <source>
        <dbReference type="Proteomes" id="UP001517247"/>
    </source>
</evidence>
<sequence length="232" mass="26390">MRHFLNFLCYPYAPADRSVRWGKKMRIALGVLVVMLVVNIAVGLLQTLLVSRGLIADAIGGFEKPAYIREMSSYAVFLEFVVLAPLLEELAFRGLLQRSSMYIRASLSVGLYLLVCTVFGLNFYRMDWWTLSVAVCSGMFFFLTRAYLERIKHFLDAPKVRLVLLWCGSILFALWHYHNFTLEGMGLFTAVVHLLPFFINGLLLAWVGVRFGLPWGIAVHAMNNAWPFLLLG</sequence>
<keyword evidence="4" id="KW-1185">Reference proteome</keyword>
<evidence type="ECO:0000259" key="2">
    <source>
        <dbReference type="Pfam" id="PF02517"/>
    </source>
</evidence>
<feature type="transmembrane region" description="Helical" evidence="1">
    <location>
        <begin position="160"/>
        <end position="178"/>
    </location>
</feature>
<dbReference type="Proteomes" id="UP001517247">
    <property type="component" value="Unassembled WGS sequence"/>
</dbReference>
<organism evidence="3 4">
    <name type="scientific">Pedobacter ureilyticus</name>
    <dbReference type="NCBI Taxonomy" id="1393051"/>
    <lineage>
        <taxon>Bacteria</taxon>
        <taxon>Pseudomonadati</taxon>
        <taxon>Bacteroidota</taxon>
        <taxon>Sphingobacteriia</taxon>
        <taxon>Sphingobacteriales</taxon>
        <taxon>Sphingobacteriaceae</taxon>
        <taxon>Pedobacter</taxon>
    </lineage>
</organism>
<dbReference type="RefSeq" id="WP_138723873.1">
    <property type="nucleotide sequence ID" value="NZ_SSHJ02000007.1"/>
</dbReference>
<protein>
    <submittedName>
        <fullName evidence="3">Type II CAAX prenyl endopeptidase Rce1 family protein</fullName>
    </submittedName>
</protein>
<feature type="transmembrane region" description="Helical" evidence="1">
    <location>
        <begin position="71"/>
        <end position="90"/>
    </location>
</feature>
<feature type="transmembrane region" description="Helical" evidence="1">
    <location>
        <begin position="128"/>
        <end position="148"/>
    </location>
</feature>
<feature type="transmembrane region" description="Helical" evidence="1">
    <location>
        <begin position="184"/>
        <end position="207"/>
    </location>
</feature>
<feature type="domain" description="CAAX prenyl protease 2/Lysostaphin resistance protein A-like" evidence="2">
    <location>
        <begin position="74"/>
        <end position="147"/>
    </location>
</feature>
<dbReference type="EMBL" id="SSHJ02000007">
    <property type="protein sequence ID" value="MFN0256793.1"/>
    <property type="molecule type" value="Genomic_DNA"/>
</dbReference>
<name>A0ABW9JAG4_9SPHI</name>
<feature type="transmembrane region" description="Helical" evidence="1">
    <location>
        <begin position="27"/>
        <end position="51"/>
    </location>
</feature>